<reference evidence="4" key="2">
    <citation type="submission" date="2025-08" db="UniProtKB">
        <authorList>
            <consortium name="RefSeq"/>
        </authorList>
    </citation>
    <scope>IDENTIFICATION</scope>
    <source>
        <tissue evidence="4">Leaf</tissue>
    </source>
</reference>
<feature type="domain" description="CCHC-type" evidence="2">
    <location>
        <begin position="289"/>
        <end position="303"/>
    </location>
</feature>
<sequence>MISSSWVASTYASKFKINPYMKLREIVEHVWCDWGLKISIWLAVKARKKGQAMILGCRPFISLDGCFLKGPFGGQLLVAVGRDGNNQMFPIAWAVVEVESGDSWGWFLELLAQDLGTNDGASYTLMSDQQKGLVKAVSEIWKQSEVRCCARHVYCNFRGVFGGGQELRKWFWRIAKSTTENVFRENIEAFKKVSDAAANDLLKRNYSKWCRAFYTPQSCCDNIDNNMSEAYDYPLEPLNGPNEWPISLAEPILAPPFKKVRGRPQIARKKQVGEVTSNGKMRKTGMIMKCSVCGEQGHNKRRCNLRVTEEPPPIHHPLQHKKKGKKQASLVTANIPPPSNDHAPPAPQMHQRGVGLMTYPNEFQRVTSINQPRRQAAYYVDYGGEQTLRSTTIMNDNAQLPSLSTQNSVTSSNHSFIAPKGRNYIYSQALQVLFS</sequence>
<name>A0ABM3QQ78_SPIOL</name>
<accession>A0ABM3QQ78</accession>
<dbReference type="GeneID" id="130461438"/>
<dbReference type="InterPro" id="IPR018289">
    <property type="entry name" value="MULE_transposase_dom"/>
</dbReference>
<dbReference type="PANTHER" id="PTHR31973">
    <property type="entry name" value="POLYPROTEIN, PUTATIVE-RELATED"/>
    <property type="match status" value="1"/>
</dbReference>
<organism evidence="3 4">
    <name type="scientific">Spinacia oleracea</name>
    <name type="common">Spinach</name>
    <dbReference type="NCBI Taxonomy" id="3562"/>
    <lineage>
        <taxon>Eukaryota</taxon>
        <taxon>Viridiplantae</taxon>
        <taxon>Streptophyta</taxon>
        <taxon>Embryophyta</taxon>
        <taxon>Tracheophyta</taxon>
        <taxon>Spermatophyta</taxon>
        <taxon>Magnoliopsida</taxon>
        <taxon>eudicotyledons</taxon>
        <taxon>Gunneridae</taxon>
        <taxon>Pentapetalae</taxon>
        <taxon>Caryophyllales</taxon>
        <taxon>Chenopodiaceae</taxon>
        <taxon>Chenopodioideae</taxon>
        <taxon>Anserineae</taxon>
        <taxon>Spinacia</taxon>
    </lineage>
</organism>
<dbReference type="RefSeq" id="XP_056685519.1">
    <property type="nucleotide sequence ID" value="XM_056829541.1"/>
</dbReference>
<evidence type="ECO:0000313" key="4">
    <source>
        <dbReference type="RefSeq" id="XP_056685519.1"/>
    </source>
</evidence>
<protein>
    <recommendedName>
        <fullName evidence="2">CCHC-type domain-containing protein</fullName>
    </recommendedName>
</protein>
<evidence type="ECO:0000259" key="2">
    <source>
        <dbReference type="PROSITE" id="PS50158"/>
    </source>
</evidence>
<dbReference type="PANTHER" id="PTHR31973:SF197">
    <property type="entry name" value="SWIM-TYPE DOMAIN-CONTAINING PROTEIN"/>
    <property type="match status" value="1"/>
</dbReference>
<evidence type="ECO:0000256" key="1">
    <source>
        <dbReference type="PROSITE-ProRule" id="PRU00047"/>
    </source>
</evidence>
<proteinExistence type="predicted"/>
<dbReference type="Proteomes" id="UP000813463">
    <property type="component" value="Chromosome 5"/>
</dbReference>
<dbReference type="Pfam" id="PF10551">
    <property type="entry name" value="MULE"/>
    <property type="match status" value="1"/>
</dbReference>
<gene>
    <name evidence="4" type="primary">LOC130461438</name>
</gene>
<keyword evidence="1" id="KW-0863">Zinc-finger</keyword>
<keyword evidence="3" id="KW-1185">Reference proteome</keyword>
<keyword evidence="1" id="KW-0479">Metal-binding</keyword>
<dbReference type="PROSITE" id="PS50158">
    <property type="entry name" value="ZF_CCHC"/>
    <property type="match status" value="1"/>
</dbReference>
<evidence type="ECO:0000313" key="3">
    <source>
        <dbReference type="Proteomes" id="UP000813463"/>
    </source>
</evidence>
<dbReference type="InterPro" id="IPR001878">
    <property type="entry name" value="Znf_CCHC"/>
</dbReference>
<reference evidence="3" key="1">
    <citation type="journal article" date="2021" name="Nat. Commun.">
        <title>Genomic analyses provide insights into spinach domestication and the genetic basis of agronomic traits.</title>
        <authorList>
            <person name="Cai X."/>
            <person name="Sun X."/>
            <person name="Xu C."/>
            <person name="Sun H."/>
            <person name="Wang X."/>
            <person name="Ge C."/>
            <person name="Zhang Z."/>
            <person name="Wang Q."/>
            <person name="Fei Z."/>
            <person name="Jiao C."/>
            <person name="Wang Q."/>
        </authorList>
    </citation>
    <scope>NUCLEOTIDE SEQUENCE [LARGE SCALE GENOMIC DNA]</scope>
    <source>
        <strain evidence="3">cv. Varoflay</strain>
    </source>
</reference>
<keyword evidence="1" id="KW-0862">Zinc</keyword>